<evidence type="ECO:0000256" key="1">
    <source>
        <dbReference type="ARBA" id="ARBA00022679"/>
    </source>
</evidence>
<dbReference type="AlphaFoldDB" id="A0A1G2M1T3"/>
<keyword evidence="1" id="KW-0808">Transferase</keyword>
<dbReference type="Gene3D" id="3.40.1190.20">
    <property type="match status" value="1"/>
</dbReference>
<dbReference type="STRING" id="1802301.A2664_00120"/>
<sequence length="329" mass="36815">MQKVDFLAIGDITIDSFIRIKDASVSCSIDRELCQLCVKFGEKIPYESLDDIPAVGNAPNASVAVSRLGISSALVTDIGDDNGGKECVEQLKKERVNIDFVHTHATKHTNHHFVLWYDDERTILVRHAKYQYQLPVLPECSWMYLSSIGADSETYHEQIETHLKANPDIKLVFQPGTFQIQMGAERLAYFYQRAEFVAVNVGEAIRIIGKELPVLKLLDAIHKLGPKLVLITDGRKGAYLFDGTDKWFLPIYPDPRPPLERTGAGDAATATLAAYLFLGETPIEAFRRSVINSRNVVQEVGAQRGLMTREDIEETLRKAPPEFAVQKIS</sequence>
<dbReference type="Proteomes" id="UP000178873">
    <property type="component" value="Unassembled WGS sequence"/>
</dbReference>
<dbReference type="GO" id="GO:0016301">
    <property type="term" value="F:kinase activity"/>
    <property type="evidence" value="ECO:0007669"/>
    <property type="project" value="UniProtKB-KW"/>
</dbReference>
<feature type="domain" description="Carbohydrate kinase PfkB" evidence="3">
    <location>
        <begin position="56"/>
        <end position="306"/>
    </location>
</feature>
<dbReference type="PANTHER" id="PTHR10584:SF166">
    <property type="entry name" value="RIBOKINASE"/>
    <property type="match status" value="1"/>
</dbReference>
<dbReference type="PANTHER" id="PTHR10584">
    <property type="entry name" value="SUGAR KINASE"/>
    <property type="match status" value="1"/>
</dbReference>
<dbReference type="EMBL" id="MHRF01000012">
    <property type="protein sequence ID" value="OHA17856.1"/>
    <property type="molecule type" value="Genomic_DNA"/>
</dbReference>
<dbReference type="SUPFAM" id="SSF53613">
    <property type="entry name" value="Ribokinase-like"/>
    <property type="match status" value="1"/>
</dbReference>
<dbReference type="InterPro" id="IPR011611">
    <property type="entry name" value="PfkB_dom"/>
</dbReference>
<name>A0A1G2M1T3_9BACT</name>
<accession>A0A1G2M1T3</accession>
<proteinExistence type="predicted"/>
<dbReference type="InterPro" id="IPR029056">
    <property type="entry name" value="Ribokinase-like"/>
</dbReference>
<dbReference type="Pfam" id="PF00294">
    <property type="entry name" value="PfkB"/>
    <property type="match status" value="1"/>
</dbReference>
<evidence type="ECO:0000313" key="4">
    <source>
        <dbReference type="EMBL" id="OHA17856.1"/>
    </source>
</evidence>
<evidence type="ECO:0000256" key="2">
    <source>
        <dbReference type="ARBA" id="ARBA00022777"/>
    </source>
</evidence>
<reference evidence="4 5" key="1">
    <citation type="journal article" date="2016" name="Nat. Commun.">
        <title>Thousands of microbial genomes shed light on interconnected biogeochemical processes in an aquifer system.</title>
        <authorList>
            <person name="Anantharaman K."/>
            <person name="Brown C.T."/>
            <person name="Hug L.A."/>
            <person name="Sharon I."/>
            <person name="Castelle C.J."/>
            <person name="Probst A.J."/>
            <person name="Thomas B.C."/>
            <person name="Singh A."/>
            <person name="Wilkins M.J."/>
            <person name="Karaoz U."/>
            <person name="Brodie E.L."/>
            <person name="Williams K.H."/>
            <person name="Hubbard S.S."/>
            <person name="Banfield J.F."/>
        </authorList>
    </citation>
    <scope>NUCLEOTIDE SEQUENCE [LARGE SCALE GENOMIC DNA]</scope>
</reference>
<evidence type="ECO:0000313" key="5">
    <source>
        <dbReference type="Proteomes" id="UP000178873"/>
    </source>
</evidence>
<gene>
    <name evidence="4" type="ORF">A2664_00120</name>
</gene>
<organism evidence="4 5">
    <name type="scientific">Candidatus Taylorbacteria bacterium RIFCSPHIGHO2_01_FULL_46_22b</name>
    <dbReference type="NCBI Taxonomy" id="1802301"/>
    <lineage>
        <taxon>Bacteria</taxon>
        <taxon>Candidatus Tayloriibacteriota</taxon>
    </lineage>
</organism>
<evidence type="ECO:0000259" key="3">
    <source>
        <dbReference type="Pfam" id="PF00294"/>
    </source>
</evidence>
<keyword evidence="2" id="KW-0418">Kinase</keyword>
<comment type="caution">
    <text evidence="4">The sequence shown here is derived from an EMBL/GenBank/DDBJ whole genome shotgun (WGS) entry which is preliminary data.</text>
</comment>
<dbReference type="GO" id="GO:0005829">
    <property type="term" value="C:cytosol"/>
    <property type="evidence" value="ECO:0007669"/>
    <property type="project" value="TreeGrafter"/>
</dbReference>
<protein>
    <recommendedName>
        <fullName evidence="3">Carbohydrate kinase PfkB domain-containing protein</fullName>
    </recommendedName>
</protein>